<dbReference type="InterPro" id="IPR038601">
    <property type="entry name" value="MttB-like_sf"/>
</dbReference>
<dbReference type="Pfam" id="PF06253">
    <property type="entry name" value="MTTB"/>
    <property type="match status" value="1"/>
</dbReference>
<dbReference type="Proteomes" id="UP000649604">
    <property type="component" value="Unassembled WGS sequence"/>
</dbReference>
<gene>
    <name evidence="4" type="ORF">GF339_19655</name>
</gene>
<comment type="caution">
    <text evidence="4">The sequence shown here is derived from an EMBL/GenBank/DDBJ whole genome shotgun (WGS) entry which is preliminary data.</text>
</comment>
<comment type="similarity">
    <text evidence="1">Belongs to the trimethylamine methyltransferase family.</text>
</comment>
<dbReference type="EMBL" id="WJJP01000641">
    <property type="protein sequence ID" value="MBD3326810.1"/>
    <property type="molecule type" value="Genomic_DNA"/>
</dbReference>
<organism evidence="4 5">
    <name type="scientific">candidate division KSB3 bacterium</name>
    <dbReference type="NCBI Taxonomy" id="2044937"/>
    <lineage>
        <taxon>Bacteria</taxon>
        <taxon>candidate division KSB3</taxon>
    </lineage>
</organism>
<dbReference type="GO" id="GO:0032259">
    <property type="term" value="P:methylation"/>
    <property type="evidence" value="ECO:0007669"/>
    <property type="project" value="UniProtKB-KW"/>
</dbReference>
<proteinExistence type="inferred from homology"/>
<sequence length="489" mass="53653">MTTGFASQCIPQYRLLTEAQITELHQESLDLLETTGVKVLDDEALRLLHDAGCRIRGHQIVTIPRQLVEASIQSAPSSIQMFNRNGKAAMSLEGRNVYFGMGTDLLQTWDLKTGDLRQSCLQDVIDAAIIGDYCEEIDFIASNAFPHEAPDHLAFILEFKALLEHSIKPIYFTADGPDDLTVMLDMAAEVAGGAEQLRHKPFLIHYAEPISPLIHTSKAVQKLFLCADKGIPLNYVPALISGASGPVTLAGAIVVANAEALSGLVLQQLRAQGAPMITGFSATPLDMRSATTVYGSPDERLTHSACCDLYHYYGLPVWGEAGCSDAKCLDEQAAMESMASILMAALDGCNLVHDVGYLGQGLIGSAASVVMCSEIISYVKRIMRGFELSPERIGLDIIHAVGPGGNFLTQDQTRNLFREEHWLPRSINREPPEIWQKNGGKRYSERVIERTLEILATHQPARLPDEVASRIDAILERATRKLCERTREV</sequence>
<dbReference type="InterPro" id="IPR010426">
    <property type="entry name" value="MTTB_MeTrfase"/>
</dbReference>
<keyword evidence="3" id="KW-0808">Transferase</keyword>
<name>A0A9D5JZC3_9BACT</name>
<evidence type="ECO:0000256" key="2">
    <source>
        <dbReference type="ARBA" id="ARBA00022603"/>
    </source>
</evidence>
<accession>A0A9D5JZC3</accession>
<evidence type="ECO:0000313" key="4">
    <source>
        <dbReference type="EMBL" id="MBD3326810.1"/>
    </source>
</evidence>
<evidence type="ECO:0000313" key="5">
    <source>
        <dbReference type="Proteomes" id="UP000649604"/>
    </source>
</evidence>
<evidence type="ECO:0000256" key="3">
    <source>
        <dbReference type="ARBA" id="ARBA00022679"/>
    </source>
</evidence>
<keyword evidence="2 4" id="KW-0489">Methyltransferase</keyword>
<dbReference type="GO" id="GO:0008168">
    <property type="term" value="F:methyltransferase activity"/>
    <property type="evidence" value="ECO:0007669"/>
    <property type="project" value="UniProtKB-KW"/>
</dbReference>
<dbReference type="Gene3D" id="3.20.20.480">
    <property type="entry name" value="Trimethylamine methyltransferase-like"/>
    <property type="match status" value="1"/>
</dbReference>
<dbReference type="GO" id="GO:0015948">
    <property type="term" value="P:methanogenesis"/>
    <property type="evidence" value="ECO:0007669"/>
    <property type="project" value="InterPro"/>
</dbReference>
<evidence type="ECO:0000256" key="1">
    <source>
        <dbReference type="ARBA" id="ARBA00007137"/>
    </source>
</evidence>
<reference evidence="4" key="1">
    <citation type="submission" date="2019-11" db="EMBL/GenBank/DDBJ databases">
        <title>Microbial mats filling the niche in hypersaline microbial mats.</title>
        <authorList>
            <person name="Wong H.L."/>
            <person name="Macleod F.I."/>
            <person name="White R.A. III"/>
            <person name="Burns B.P."/>
        </authorList>
    </citation>
    <scope>NUCLEOTIDE SEQUENCE</scope>
    <source>
        <strain evidence="4">Rbin_158</strain>
    </source>
</reference>
<protein>
    <submittedName>
        <fullName evidence="4">Trimethylamine methyltransferase</fullName>
    </submittedName>
</protein>
<dbReference type="AlphaFoldDB" id="A0A9D5JZC3"/>